<evidence type="ECO:0000313" key="1">
    <source>
        <dbReference type="EMBL" id="MDJ1498496.1"/>
    </source>
</evidence>
<protein>
    <submittedName>
        <fullName evidence="1">Uncharacterized protein</fullName>
    </submittedName>
</protein>
<comment type="caution">
    <text evidence="1">The sequence shown here is derived from an EMBL/GenBank/DDBJ whole genome shotgun (WGS) entry which is preliminary data.</text>
</comment>
<evidence type="ECO:0000313" key="2">
    <source>
        <dbReference type="Proteomes" id="UP001228581"/>
    </source>
</evidence>
<gene>
    <name evidence="1" type="ORF">QNI19_36510</name>
</gene>
<accession>A0ABT7CXK0</accession>
<reference evidence="1 2" key="1">
    <citation type="submission" date="2023-05" db="EMBL/GenBank/DDBJ databases">
        <authorList>
            <person name="Zhang X."/>
        </authorList>
    </citation>
    <scope>NUCLEOTIDE SEQUENCE [LARGE SCALE GENOMIC DNA]</scope>
    <source>
        <strain evidence="1 2">DM2B3-1</strain>
    </source>
</reference>
<sequence length="85" mass="9668">MKLFKQISKGCKCIFCDAPFCPVVGVITNDHFTLMQVGDNTNLGKLQRPILGRDFIHVEGRRWLCCDWFIGNSLVSLQNLLVELL</sequence>
<name>A0ABT7CXK0_9BACT</name>
<dbReference type="EMBL" id="JASJOT010000048">
    <property type="protein sequence ID" value="MDJ1498496.1"/>
    <property type="molecule type" value="Genomic_DNA"/>
</dbReference>
<proteinExistence type="predicted"/>
<dbReference type="RefSeq" id="WP_314004948.1">
    <property type="nucleotide sequence ID" value="NZ_JASJOR010000003.1"/>
</dbReference>
<keyword evidence="2" id="KW-1185">Reference proteome</keyword>
<dbReference type="Proteomes" id="UP001228581">
    <property type="component" value="Unassembled WGS sequence"/>
</dbReference>
<organism evidence="1 2">
    <name type="scientific">Xanthocytophaga flava</name>
    <dbReference type="NCBI Taxonomy" id="3048013"/>
    <lineage>
        <taxon>Bacteria</taxon>
        <taxon>Pseudomonadati</taxon>
        <taxon>Bacteroidota</taxon>
        <taxon>Cytophagia</taxon>
        <taxon>Cytophagales</taxon>
        <taxon>Rhodocytophagaceae</taxon>
        <taxon>Xanthocytophaga</taxon>
    </lineage>
</organism>